<dbReference type="Proteomes" id="UP000326924">
    <property type="component" value="Unassembled WGS sequence"/>
</dbReference>
<dbReference type="PANTHER" id="PTHR43804:SF7">
    <property type="entry name" value="LD18447P"/>
    <property type="match status" value="1"/>
</dbReference>
<dbReference type="Pfam" id="PF03462">
    <property type="entry name" value="PCRF"/>
    <property type="match status" value="1"/>
</dbReference>
<keyword evidence="3" id="KW-0648">Protein biosynthesis</keyword>
<proteinExistence type="inferred from homology"/>
<dbReference type="InParanoid" id="A0A5J5ELM4"/>
<dbReference type="FunFam" id="3.30.160.20:FF:000004">
    <property type="entry name" value="Peptide chain release factor 1"/>
    <property type="match status" value="1"/>
</dbReference>
<feature type="domain" description="Peptide chain release factor" evidence="4">
    <location>
        <begin position="1"/>
        <end position="116"/>
    </location>
</feature>
<reference evidence="5 6" key="1">
    <citation type="submission" date="2019-09" db="EMBL/GenBank/DDBJ databases">
        <title>Draft genome of the ectomycorrhizal ascomycete Sphaerosporella brunnea.</title>
        <authorList>
            <consortium name="DOE Joint Genome Institute"/>
            <person name="Benucci G.M."/>
            <person name="Marozzi G."/>
            <person name="Antonielli L."/>
            <person name="Sanchez S."/>
            <person name="Marco P."/>
            <person name="Wang X."/>
            <person name="Falini L.B."/>
            <person name="Barry K."/>
            <person name="Haridas S."/>
            <person name="Lipzen A."/>
            <person name="Labutti K."/>
            <person name="Grigoriev I.V."/>
            <person name="Murat C."/>
            <person name="Martin F."/>
            <person name="Albertini E."/>
            <person name="Donnini D."/>
            <person name="Bonito G."/>
        </authorList>
    </citation>
    <scope>NUCLEOTIDE SEQUENCE [LARGE SCALE GENOMIC DNA]</scope>
    <source>
        <strain evidence="5 6">Sb_GMNB300</strain>
    </source>
</reference>
<name>A0A5J5ELM4_9PEZI</name>
<dbReference type="InterPro" id="IPR005139">
    <property type="entry name" value="PCRF"/>
</dbReference>
<protein>
    <recommendedName>
        <fullName evidence="4">Peptide chain release factor domain-containing protein</fullName>
    </recommendedName>
</protein>
<gene>
    <name evidence="5" type="ORF">FN846DRAFT_900195</name>
</gene>
<evidence type="ECO:0000256" key="2">
    <source>
        <dbReference type="ARBA" id="ARBA00022481"/>
    </source>
</evidence>
<dbReference type="EMBL" id="VXIS01000203">
    <property type="protein sequence ID" value="KAA8897071.1"/>
    <property type="molecule type" value="Genomic_DNA"/>
</dbReference>
<comment type="similarity">
    <text evidence="1">Belongs to the prokaryotic/mitochondrial release factor family.</text>
</comment>
<dbReference type="AlphaFoldDB" id="A0A5J5ELM4"/>
<evidence type="ECO:0000313" key="6">
    <source>
        <dbReference type="Proteomes" id="UP000326924"/>
    </source>
</evidence>
<dbReference type="PANTHER" id="PTHR43804">
    <property type="entry name" value="LD18447P"/>
    <property type="match status" value="1"/>
</dbReference>
<dbReference type="Gene3D" id="3.30.160.20">
    <property type="match status" value="1"/>
</dbReference>
<keyword evidence="6" id="KW-1185">Reference proteome</keyword>
<comment type="caution">
    <text evidence="5">The sequence shown here is derived from an EMBL/GenBank/DDBJ whole genome shotgun (WGS) entry which is preliminary data.</text>
</comment>
<dbReference type="GO" id="GO:0032543">
    <property type="term" value="P:mitochondrial translation"/>
    <property type="evidence" value="ECO:0007669"/>
    <property type="project" value="UniProtKB-ARBA"/>
</dbReference>
<dbReference type="InterPro" id="IPR045853">
    <property type="entry name" value="Pep_chain_release_fac_I_sf"/>
</dbReference>
<dbReference type="GO" id="GO:0005739">
    <property type="term" value="C:mitochondrion"/>
    <property type="evidence" value="ECO:0007669"/>
    <property type="project" value="UniProtKB-ARBA"/>
</dbReference>
<dbReference type="FunCoup" id="A0A5J5ELM4">
    <property type="interactions" value="730"/>
</dbReference>
<accession>A0A5J5ELM4</accession>
<dbReference type="SMART" id="SM00937">
    <property type="entry name" value="PCRF"/>
    <property type="match status" value="1"/>
</dbReference>
<dbReference type="InterPro" id="IPR050057">
    <property type="entry name" value="Prokaryotic/Mito_RF"/>
</dbReference>
<evidence type="ECO:0000313" key="5">
    <source>
        <dbReference type="EMBL" id="KAA8897071.1"/>
    </source>
</evidence>
<sequence>MLNDKSLDPKLRALADEDFENTANNILALTQDIQCALVPVHPFAHLPALVEIRPGMGGSEAAIFAMDLWRMYMGYCDIQGWQTSVVSHQETDTGDGLTEGIFEVTHNGAYEELRLEAGVHRVQRIPATETKGRVHTSTATVMGEEDPDSVIDMKDVRIDLLRVCGAGGKHVNTTDSAIRMTHIPTGIVAAIQDSRSQHKNREKCLAVLKSRIAQKRQEEREAEELAMRRGFSLHDLSRCMKGEELSKLIEEVKSGGCEWMWRCWRTHNFR</sequence>
<dbReference type="SUPFAM" id="SSF75620">
    <property type="entry name" value="Release factor"/>
    <property type="match status" value="1"/>
</dbReference>
<evidence type="ECO:0000256" key="3">
    <source>
        <dbReference type="ARBA" id="ARBA00022917"/>
    </source>
</evidence>
<keyword evidence="2" id="KW-0488">Methylation</keyword>
<evidence type="ECO:0000259" key="4">
    <source>
        <dbReference type="SMART" id="SM00937"/>
    </source>
</evidence>
<dbReference type="InterPro" id="IPR000352">
    <property type="entry name" value="Pep_chain_release_fac_I"/>
</dbReference>
<dbReference type="OrthoDB" id="2019491at2759"/>
<dbReference type="Pfam" id="PF00472">
    <property type="entry name" value="RF-1"/>
    <property type="match status" value="1"/>
</dbReference>
<evidence type="ECO:0000256" key="1">
    <source>
        <dbReference type="ARBA" id="ARBA00010835"/>
    </source>
</evidence>
<organism evidence="5 6">
    <name type="scientific">Sphaerosporella brunnea</name>
    <dbReference type="NCBI Taxonomy" id="1250544"/>
    <lineage>
        <taxon>Eukaryota</taxon>
        <taxon>Fungi</taxon>
        <taxon>Dikarya</taxon>
        <taxon>Ascomycota</taxon>
        <taxon>Pezizomycotina</taxon>
        <taxon>Pezizomycetes</taxon>
        <taxon>Pezizales</taxon>
        <taxon>Pyronemataceae</taxon>
        <taxon>Sphaerosporella</taxon>
    </lineage>
</organism>
<dbReference type="GO" id="GO:0003747">
    <property type="term" value="F:translation release factor activity"/>
    <property type="evidence" value="ECO:0007669"/>
    <property type="project" value="InterPro"/>
</dbReference>
<dbReference type="Gene3D" id="3.30.70.1660">
    <property type="match status" value="1"/>
</dbReference>